<gene>
    <name evidence="10" type="ORF">GSM42_13480</name>
</gene>
<dbReference type="PANTHER" id="PTHR35789:SF1">
    <property type="entry name" value="SPORE GERMINATION PROTEIN B3"/>
    <property type="match status" value="1"/>
</dbReference>
<dbReference type="RefSeq" id="WP_160802061.1">
    <property type="nucleotide sequence ID" value="NZ_WUUL01000009.1"/>
</dbReference>
<organism evidence="10 11">
    <name type="scientific">Shimazuella alba</name>
    <dbReference type="NCBI Taxonomy" id="2690964"/>
    <lineage>
        <taxon>Bacteria</taxon>
        <taxon>Bacillati</taxon>
        <taxon>Bacillota</taxon>
        <taxon>Bacilli</taxon>
        <taxon>Bacillales</taxon>
        <taxon>Thermoactinomycetaceae</taxon>
        <taxon>Shimazuella</taxon>
    </lineage>
</organism>
<comment type="similarity">
    <text evidence="2">Belongs to the GerABKC lipoprotein family.</text>
</comment>
<proteinExistence type="inferred from homology"/>
<evidence type="ECO:0000256" key="7">
    <source>
        <dbReference type="ARBA" id="ARBA00023288"/>
    </source>
</evidence>
<evidence type="ECO:0000256" key="2">
    <source>
        <dbReference type="ARBA" id="ARBA00007886"/>
    </source>
</evidence>
<evidence type="ECO:0000256" key="5">
    <source>
        <dbReference type="ARBA" id="ARBA00023136"/>
    </source>
</evidence>
<dbReference type="InterPro" id="IPR046953">
    <property type="entry name" value="Spore_GerAC-like_C"/>
</dbReference>
<dbReference type="AlphaFoldDB" id="A0A6I4VT07"/>
<protein>
    <submittedName>
        <fullName evidence="10">Ger(X)C family spore germination protein</fullName>
    </submittedName>
</protein>
<evidence type="ECO:0000259" key="8">
    <source>
        <dbReference type="Pfam" id="PF05504"/>
    </source>
</evidence>
<dbReference type="Proteomes" id="UP000430692">
    <property type="component" value="Unassembled WGS sequence"/>
</dbReference>
<dbReference type="InterPro" id="IPR008844">
    <property type="entry name" value="Spore_GerAC-like"/>
</dbReference>
<reference evidence="10 11" key="1">
    <citation type="submission" date="2019-12" db="EMBL/GenBank/DDBJ databases">
        <title>Whole-genome analyses of novel actinobacteria.</title>
        <authorList>
            <person name="Sahin N."/>
            <person name="Saygin H."/>
        </authorList>
    </citation>
    <scope>NUCLEOTIDE SEQUENCE [LARGE SCALE GENOMIC DNA]</scope>
    <source>
        <strain evidence="10 11">KC615</strain>
    </source>
</reference>
<keyword evidence="3" id="KW-0309">Germination</keyword>
<evidence type="ECO:0000313" key="11">
    <source>
        <dbReference type="Proteomes" id="UP000430692"/>
    </source>
</evidence>
<evidence type="ECO:0000259" key="9">
    <source>
        <dbReference type="Pfam" id="PF25198"/>
    </source>
</evidence>
<dbReference type="Pfam" id="PF25198">
    <property type="entry name" value="Spore_GerAC_N"/>
    <property type="match status" value="1"/>
</dbReference>
<evidence type="ECO:0000256" key="3">
    <source>
        <dbReference type="ARBA" id="ARBA00022544"/>
    </source>
</evidence>
<dbReference type="GO" id="GO:0016020">
    <property type="term" value="C:membrane"/>
    <property type="evidence" value="ECO:0007669"/>
    <property type="project" value="UniProtKB-SubCell"/>
</dbReference>
<dbReference type="PANTHER" id="PTHR35789">
    <property type="entry name" value="SPORE GERMINATION PROTEIN B3"/>
    <property type="match status" value="1"/>
</dbReference>
<dbReference type="InterPro" id="IPR057336">
    <property type="entry name" value="GerAC_N"/>
</dbReference>
<feature type="domain" description="Spore germination protein N-terminal" evidence="9">
    <location>
        <begin position="22"/>
        <end position="198"/>
    </location>
</feature>
<keyword evidence="4" id="KW-0732">Signal</keyword>
<dbReference type="NCBIfam" id="TIGR02887">
    <property type="entry name" value="spore_ger_x_C"/>
    <property type="match status" value="1"/>
</dbReference>
<dbReference type="PROSITE" id="PS51257">
    <property type="entry name" value="PROKAR_LIPOPROTEIN"/>
    <property type="match status" value="1"/>
</dbReference>
<dbReference type="GO" id="GO:0009847">
    <property type="term" value="P:spore germination"/>
    <property type="evidence" value="ECO:0007669"/>
    <property type="project" value="InterPro"/>
</dbReference>
<name>A0A6I4VT07_9BACL</name>
<accession>A0A6I4VT07</accession>
<dbReference type="InterPro" id="IPR038501">
    <property type="entry name" value="Spore_GerAC_C_sf"/>
</dbReference>
<dbReference type="EMBL" id="WUUL01000009">
    <property type="protein sequence ID" value="MXQ54707.1"/>
    <property type="molecule type" value="Genomic_DNA"/>
</dbReference>
<keyword evidence="5" id="KW-0472">Membrane</keyword>
<evidence type="ECO:0000256" key="6">
    <source>
        <dbReference type="ARBA" id="ARBA00023139"/>
    </source>
</evidence>
<evidence type="ECO:0000313" key="10">
    <source>
        <dbReference type="EMBL" id="MXQ54707.1"/>
    </source>
</evidence>
<comment type="subcellular location">
    <subcellularLocation>
        <location evidence="1">Membrane</location>
        <topology evidence="1">Lipid-anchor</topology>
    </subcellularLocation>
</comment>
<dbReference type="Gene3D" id="3.30.300.210">
    <property type="entry name" value="Nutrient germinant receptor protein C, domain 3"/>
    <property type="match status" value="1"/>
</dbReference>
<keyword evidence="7" id="KW-0449">Lipoprotein</keyword>
<keyword evidence="6" id="KW-0564">Palmitate</keyword>
<keyword evidence="11" id="KW-1185">Reference proteome</keyword>
<evidence type="ECO:0000256" key="4">
    <source>
        <dbReference type="ARBA" id="ARBA00022729"/>
    </source>
</evidence>
<dbReference type="Pfam" id="PF05504">
    <property type="entry name" value="Spore_GerAC"/>
    <property type="match status" value="1"/>
</dbReference>
<comment type="caution">
    <text evidence="10">The sequence shown here is derived from an EMBL/GenBank/DDBJ whole genome shotgun (WGS) entry which is preliminary data.</text>
</comment>
<evidence type="ECO:0000256" key="1">
    <source>
        <dbReference type="ARBA" id="ARBA00004635"/>
    </source>
</evidence>
<feature type="domain" description="Spore germination GerAC-like C-terminal" evidence="8">
    <location>
        <begin position="208"/>
        <end position="374"/>
    </location>
</feature>
<sequence length="385" mass="43366">MLQLRRIAFVTCIFLLLSGCWDSRDIDQISFIVGSAFDKAPDGISDNQKNRVKLTIQSISHTPSDTESSNSKQKYQNISGIGDSKLEIIRQFALKSEHPGIGSHLKVTIISEKLLRDMNLQQLLSFHERTYEVRDSCIMLISKGVAANALKISAEVPSFELVGISANRYKTANLIPPMTHGKLQSLMEANTSFIVQTIQTHQKEIKFSGGALIKGDTKKLVGLLNEKEVKGLNWITGNIKGGIVKAKDPKTKGLLLYDITSVKNEIIPHIIKDHISFNVNIETKGRLNEDWVLAGNAFSNKFINRAELAIKAEIEKEISQTLKKLQKEYHIDAAGFGEQLRIHYPNQWKQMEKNWDKQFGEVPIKYQVKITISDYMVKGKKETSK</sequence>